<protein>
    <submittedName>
        <fullName evidence="1">Uncharacterized protein</fullName>
    </submittedName>
</protein>
<accession>A0A5M3MB48</accession>
<sequence length="79" mass="9133">LAESPKHFIVPTLDIDLVWHTHQLMANSYQNDCLNYIKRYVDHDDKVEEGLLADSLDSTCIAWQNKYHVPYMVCGCPLP</sequence>
<dbReference type="AlphaFoldDB" id="A0A5M3MB48"/>
<name>A0A5M3MB48_CONPW</name>
<dbReference type="EMBL" id="JH711586">
    <property type="protein sequence ID" value="EIW76459.1"/>
    <property type="molecule type" value="Genomic_DNA"/>
</dbReference>
<dbReference type="OrthoDB" id="2643440at2759"/>
<gene>
    <name evidence="1" type="ORF">CONPUDRAFT_15794</name>
</gene>
<dbReference type="InterPro" id="IPR009836">
    <property type="entry name" value="GRDP-like"/>
</dbReference>
<dbReference type="Pfam" id="PF07173">
    <property type="entry name" value="GRDP-like"/>
    <property type="match status" value="1"/>
</dbReference>
<dbReference type="PANTHER" id="PTHR34365">
    <property type="entry name" value="ENOLASE (DUF1399)"/>
    <property type="match status" value="1"/>
</dbReference>
<feature type="non-terminal residue" evidence="1">
    <location>
        <position position="1"/>
    </location>
</feature>
<feature type="non-terminal residue" evidence="1">
    <location>
        <position position="79"/>
    </location>
</feature>
<comment type="caution">
    <text evidence="1">The sequence shown here is derived from an EMBL/GenBank/DDBJ whole genome shotgun (WGS) entry which is preliminary data.</text>
</comment>
<organism evidence="1 2">
    <name type="scientific">Coniophora puteana (strain RWD-64-598)</name>
    <name type="common">Brown rot fungus</name>
    <dbReference type="NCBI Taxonomy" id="741705"/>
    <lineage>
        <taxon>Eukaryota</taxon>
        <taxon>Fungi</taxon>
        <taxon>Dikarya</taxon>
        <taxon>Basidiomycota</taxon>
        <taxon>Agaricomycotina</taxon>
        <taxon>Agaricomycetes</taxon>
        <taxon>Agaricomycetidae</taxon>
        <taxon>Boletales</taxon>
        <taxon>Coniophorineae</taxon>
        <taxon>Coniophoraceae</taxon>
        <taxon>Coniophora</taxon>
    </lineage>
</organism>
<proteinExistence type="predicted"/>
<dbReference type="RefSeq" id="XP_007773288.1">
    <property type="nucleotide sequence ID" value="XM_007775098.1"/>
</dbReference>
<reference evidence="2" key="1">
    <citation type="journal article" date="2012" name="Science">
        <title>The Paleozoic origin of enzymatic lignin decomposition reconstructed from 31 fungal genomes.</title>
        <authorList>
            <person name="Floudas D."/>
            <person name="Binder M."/>
            <person name="Riley R."/>
            <person name="Barry K."/>
            <person name="Blanchette R.A."/>
            <person name="Henrissat B."/>
            <person name="Martinez A.T."/>
            <person name="Otillar R."/>
            <person name="Spatafora J.W."/>
            <person name="Yadav J.S."/>
            <person name="Aerts A."/>
            <person name="Benoit I."/>
            <person name="Boyd A."/>
            <person name="Carlson A."/>
            <person name="Copeland A."/>
            <person name="Coutinho P.M."/>
            <person name="de Vries R.P."/>
            <person name="Ferreira P."/>
            <person name="Findley K."/>
            <person name="Foster B."/>
            <person name="Gaskell J."/>
            <person name="Glotzer D."/>
            <person name="Gorecki P."/>
            <person name="Heitman J."/>
            <person name="Hesse C."/>
            <person name="Hori C."/>
            <person name="Igarashi K."/>
            <person name="Jurgens J.A."/>
            <person name="Kallen N."/>
            <person name="Kersten P."/>
            <person name="Kohler A."/>
            <person name="Kuees U."/>
            <person name="Kumar T.K.A."/>
            <person name="Kuo A."/>
            <person name="LaButti K."/>
            <person name="Larrondo L.F."/>
            <person name="Lindquist E."/>
            <person name="Ling A."/>
            <person name="Lombard V."/>
            <person name="Lucas S."/>
            <person name="Lundell T."/>
            <person name="Martin R."/>
            <person name="McLaughlin D.J."/>
            <person name="Morgenstern I."/>
            <person name="Morin E."/>
            <person name="Murat C."/>
            <person name="Nagy L.G."/>
            <person name="Nolan M."/>
            <person name="Ohm R.A."/>
            <person name="Patyshakuliyeva A."/>
            <person name="Rokas A."/>
            <person name="Ruiz-Duenas F.J."/>
            <person name="Sabat G."/>
            <person name="Salamov A."/>
            <person name="Samejima M."/>
            <person name="Schmutz J."/>
            <person name="Slot J.C."/>
            <person name="St John F."/>
            <person name="Stenlid J."/>
            <person name="Sun H."/>
            <person name="Sun S."/>
            <person name="Syed K."/>
            <person name="Tsang A."/>
            <person name="Wiebenga A."/>
            <person name="Young D."/>
            <person name="Pisabarro A."/>
            <person name="Eastwood D.C."/>
            <person name="Martin F."/>
            <person name="Cullen D."/>
            <person name="Grigoriev I.V."/>
            <person name="Hibbett D.S."/>
        </authorList>
    </citation>
    <scope>NUCLEOTIDE SEQUENCE [LARGE SCALE GENOMIC DNA]</scope>
    <source>
        <strain evidence="2">RWD-64-598 SS2</strain>
    </source>
</reference>
<dbReference type="PANTHER" id="PTHR34365:SF7">
    <property type="entry name" value="GLYCINE-RICH DOMAIN-CONTAINING PROTEIN 1"/>
    <property type="match status" value="1"/>
</dbReference>
<evidence type="ECO:0000313" key="1">
    <source>
        <dbReference type="EMBL" id="EIW76459.1"/>
    </source>
</evidence>
<dbReference type="Proteomes" id="UP000053558">
    <property type="component" value="Unassembled WGS sequence"/>
</dbReference>
<keyword evidence="2" id="KW-1185">Reference proteome</keyword>
<evidence type="ECO:0000313" key="2">
    <source>
        <dbReference type="Proteomes" id="UP000053558"/>
    </source>
</evidence>
<dbReference type="KEGG" id="cput:CONPUDRAFT_15794"/>
<dbReference type="GeneID" id="19203839"/>